<dbReference type="Proteomes" id="UP001320420">
    <property type="component" value="Unassembled WGS sequence"/>
</dbReference>
<feature type="compositionally biased region" description="Low complexity" evidence="1">
    <location>
        <begin position="54"/>
        <end position="69"/>
    </location>
</feature>
<protein>
    <submittedName>
        <fullName evidence="2">Uncharacterized protein</fullName>
    </submittedName>
</protein>
<keyword evidence="3" id="KW-1185">Reference proteome</keyword>
<evidence type="ECO:0000313" key="3">
    <source>
        <dbReference type="Proteomes" id="UP001320420"/>
    </source>
</evidence>
<gene>
    <name evidence="2" type="ORF">SLS62_000440</name>
</gene>
<organism evidence="2 3">
    <name type="scientific">Diatrype stigma</name>
    <dbReference type="NCBI Taxonomy" id="117547"/>
    <lineage>
        <taxon>Eukaryota</taxon>
        <taxon>Fungi</taxon>
        <taxon>Dikarya</taxon>
        <taxon>Ascomycota</taxon>
        <taxon>Pezizomycotina</taxon>
        <taxon>Sordariomycetes</taxon>
        <taxon>Xylariomycetidae</taxon>
        <taxon>Xylariales</taxon>
        <taxon>Diatrypaceae</taxon>
        <taxon>Diatrype</taxon>
    </lineage>
</organism>
<evidence type="ECO:0000256" key="1">
    <source>
        <dbReference type="SAM" id="MobiDB-lite"/>
    </source>
</evidence>
<reference evidence="2 3" key="1">
    <citation type="submission" date="2024-02" db="EMBL/GenBank/DDBJ databases">
        <title>De novo assembly and annotation of 12 fungi associated with fruit tree decline syndrome in Ontario, Canada.</title>
        <authorList>
            <person name="Sulman M."/>
            <person name="Ellouze W."/>
            <person name="Ilyukhin E."/>
        </authorList>
    </citation>
    <scope>NUCLEOTIDE SEQUENCE [LARGE SCALE GENOMIC DNA]</scope>
    <source>
        <strain evidence="2 3">M11/M66-122</strain>
    </source>
</reference>
<evidence type="ECO:0000313" key="2">
    <source>
        <dbReference type="EMBL" id="KAK7757426.1"/>
    </source>
</evidence>
<dbReference type="EMBL" id="JAKJXP020000002">
    <property type="protein sequence ID" value="KAK7757426.1"/>
    <property type="molecule type" value="Genomic_DNA"/>
</dbReference>
<name>A0AAN9V1E4_9PEZI</name>
<feature type="region of interest" description="Disordered" evidence="1">
    <location>
        <begin position="24"/>
        <end position="79"/>
    </location>
</feature>
<sequence>MLRNRHASKIASSASLATVRLVGGGSRISRRGIANAPEPPQTDSQNKEEEALKPSDPSNADASGASGAAEKPKKKTMAELDEELRLKMSGIAGDGGTAGVEYEDGKPVAMKRSVKNNRFRYI</sequence>
<accession>A0AAN9V1E4</accession>
<proteinExistence type="predicted"/>
<dbReference type="AlphaFoldDB" id="A0AAN9V1E4"/>
<comment type="caution">
    <text evidence="2">The sequence shown here is derived from an EMBL/GenBank/DDBJ whole genome shotgun (WGS) entry which is preliminary data.</text>
</comment>